<feature type="region of interest" description="Disordered" evidence="5">
    <location>
        <begin position="191"/>
        <end position="210"/>
    </location>
</feature>
<dbReference type="InterPro" id="IPR011658">
    <property type="entry name" value="PA14_dom"/>
</dbReference>
<feature type="chain" id="PRO_5046526468" evidence="6">
    <location>
        <begin position="21"/>
        <end position="381"/>
    </location>
</feature>
<dbReference type="RefSeq" id="WP_269559084.1">
    <property type="nucleotide sequence ID" value="NZ_CP114767.1"/>
</dbReference>
<accession>A0ABY7LKM7</accession>
<evidence type="ECO:0000313" key="9">
    <source>
        <dbReference type="EMBL" id="WBA40999.1"/>
    </source>
</evidence>
<sequence length="381" mass="41779">MRPRLWLLLLLLTTSQLGWGQAMPATAGTGLQGAYYNGRNFGHLAFTRLDPTIDFNWTLERNRAGQVTGHFVPPGEGLAGEDFSVRWTGHLYAPVSGLYTFQVPTDDGMRVWVGGKRIISSWRNQPVTLVTAQLQLEGGRYYPLRVEYYQVGFDTRALLAWQLPNSTIEPDAIPARYLYSALPASAKPVPVAATPQPAPPARPQTAGLPPGVTITPVKSALVIGRRPTSAVAPRPTRPAPRPRPTPVPVPQPRPALPDTVLPDLASLNRGTAVALPNLYFTQSTAALLPTSRPTLNALARRLREQPALRLEIAGHTDNVGDAQLNLRLSEQRARVVRQYLVQQGIDSVRLAARGYGGTRPLADNRDPQQRPRNRRVEVVVQ</sequence>
<dbReference type="Gene3D" id="3.30.1330.60">
    <property type="entry name" value="OmpA-like domain"/>
    <property type="match status" value="1"/>
</dbReference>
<dbReference type="SUPFAM" id="SSF56988">
    <property type="entry name" value="Anthrax protective antigen"/>
    <property type="match status" value="1"/>
</dbReference>
<dbReference type="SMART" id="SM00758">
    <property type="entry name" value="PA14"/>
    <property type="match status" value="1"/>
</dbReference>
<feature type="domain" description="OmpA-like" evidence="7">
    <location>
        <begin position="269"/>
        <end position="381"/>
    </location>
</feature>
<feature type="domain" description="PA14" evidence="8">
    <location>
        <begin position="26"/>
        <end position="175"/>
    </location>
</feature>
<evidence type="ECO:0000256" key="6">
    <source>
        <dbReference type="SAM" id="SignalP"/>
    </source>
</evidence>
<feature type="region of interest" description="Disordered" evidence="5">
    <location>
        <begin position="356"/>
        <end position="381"/>
    </location>
</feature>
<proteinExistence type="predicted"/>
<organism evidence="9 10">
    <name type="scientific">Hymenobacter canadensis</name>
    <dbReference type="NCBI Taxonomy" id="2999067"/>
    <lineage>
        <taxon>Bacteria</taxon>
        <taxon>Pseudomonadati</taxon>
        <taxon>Bacteroidota</taxon>
        <taxon>Cytophagia</taxon>
        <taxon>Cytophagales</taxon>
        <taxon>Hymenobacteraceae</taxon>
        <taxon>Hymenobacter</taxon>
    </lineage>
</organism>
<evidence type="ECO:0000313" key="10">
    <source>
        <dbReference type="Proteomes" id="UP001211005"/>
    </source>
</evidence>
<gene>
    <name evidence="9" type="ORF">O3303_14365</name>
</gene>
<dbReference type="Gene3D" id="3.90.182.10">
    <property type="entry name" value="Toxin - Anthrax Protective Antigen,domain 1"/>
    <property type="match status" value="1"/>
</dbReference>
<protein>
    <submittedName>
        <fullName evidence="9">PA14 domain-containing protein</fullName>
    </submittedName>
</protein>
<dbReference type="PANTHER" id="PTHR30329">
    <property type="entry name" value="STATOR ELEMENT OF FLAGELLAR MOTOR COMPLEX"/>
    <property type="match status" value="1"/>
</dbReference>
<keyword evidence="2 4" id="KW-0472">Membrane</keyword>
<dbReference type="InterPro" id="IPR006664">
    <property type="entry name" value="OMP_bac"/>
</dbReference>
<feature type="region of interest" description="Disordered" evidence="5">
    <location>
        <begin position="226"/>
        <end position="255"/>
    </location>
</feature>
<feature type="compositionally biased region" description="Pro residues" evidence="5">
    <location>
        <begin position="235"/>
        <end position="255"/>
    </location>
</feature>
<dbReference type="InterPro" id="IPR050330">
    <property type="entry name" value="Bact_OuterMem_StrucFunc"/>
</dbReference>
<feature type="compositionally biased region" description="Basic and acidic residues" evidence="5">
    <location>
        <begin position="362"/>
        <end position="381"/>
    </location>
</feature>
<evidence type="ECO:0000256" key="4">
    <source>
        <dbReference type="PROSITE-ProRule" id="PRU00473"/>
    </source>
</evidence>
<dbReference type="PRINTS" id="PR01023">
    <property type="entry name" value="NAFLGMOTY"/>
</dbReference>
<dbReference type="PROSITE" id="PS51123">
    <property type="entry name" value="OMPA_2"/>
    <property type="match status" value="1"/>
</dbReference>
<dbReference type="CDD" id="cd07185">
    <property type="entry name" value="OmpA_C-like"/>
    <property type="match status" value="1"/>
</dbReference>
<dbReference type="InterPro" id="IPR036737">
    <property type="entry name" value="OmpA-like_sf"/>
</dbReference>
<comment type="subcellular location">
    <subcellularLocation>
        <location evidence="1">Cell outer membrane</location>
    </subcellularLocation>
</comment>
<dbReference type="Pfam" id="PF07691">
    <property type="entry name" value="PA14"/>
    <property type="match status" value="1"/>
</dbReference>
<dbReference type="InterPro" id="IPR037524">
    <property type="entry name" value="PA14/GLEYA"/>
</dbReference>
<dbReference type="EMBL" id="CP114767">
    <property type="protein sequence ID" value="WBA40999.1"/>
    <property type="molecule type" value="Genomic_DNA"/>
</dbReference>
<evidence type="ECO:0000256" key="1">
    <source>
        <dbReference type="ARBA" id="ARBA00004442"/>
    </source>
</evidence>
<dbReference type="InterPro" id="IPR006665">
    <property type="entry name" value="OmpA-like"/>
</dbReference>
<evidence type="ECO:0000256" key="2">
    <source>
        <dbReference type="ARBA" id="ARBA00023136"/>
    </source>
</evidence>
<feature type="signal peptide" evidence="6">
    <location>
        <begin position="1"/>
        <end position="20"/>
    </location>
</feature>
<keyword evidence="10" id="KW-1185">Reference proteome</keyword>
<dbReference type="PRINTS" id="PR01021">
    <property type="entry name" value="OMPADOMAIN"/>
</dbReference>
<dbReference type="PROSITE" id="PS51820">
    <property type="entry name" value="PA14"/>
    <property type="match status" value="1"/>
</dbReference>
<dbReference type="Proteomes" id="UP001211005">
    <property type="component" value="Chromosome"/>
</dbReference>
<evidence type="ECO:0000256" key="3">
    <source>
        <dbReference type="ARBA" id="ARBA00023237"/>
    </source>
</evidence>
<keyword evidence="3" id="KW-0998">Cell outer membrane</keyword>
<evidence type="ECO:0000259" key="8">
    <source>
        <dbReference type="PROSITE" id="PS51820"/>
    </source>
</evidence>
<keyword evidence="6" id="KW-0732">Signal</keyword>
<dbReference type="SUPFAM" id="SSF103088">
    <property type="entry name" value="OmpA-like"/>
    <property type="match status" value="1"/>
</dbReference>
<dbReference type="Pfam" id="PF00691">
    <property type="entry name" value="OmpA"/>
    <property type="match status" value="1"/>
</dbReference>
<evidence type="ECO:0000259" key="7">
    <source>
        <dbReference type="PROSITE" id="PS51123"/>
    </source>
</evidence>
<reference evidence="9 10" key="1">
    <citation type="submission" date="2022-12" db="EMBL/GenBank/DDBJ databases">
        <title>Hymenobacter canadensis sp. nov. isolated from lake water of the Cambridge Bay, Canada.</title>
        <authorList>
            <person name="Kim W.H."/>
            <person name="Lee Y.M."/>
        </authorList>
    </citation>
    <scope>NUCLEOTIDE SEQUENCE [LARGE SCALE GENOMIC DNA]</scope>
    <source>
        <strain evidence="9 10">PAMC 29467</strain>
    </source>
</reference>
<name>A0ABY7LKM7_9BACT</name>
<evidence type="ECO:0000256" key="5">
    <source>
        <dbReference type="SAM" id="MobiDB-lite"/>
    </source>
</evidence>
<dbReference type="PANTHER" id="PTHR30329:SF21">
    <property type="entry name" value="LIPOPROTEIN YIAD-RELATED"/>
    <property type="match status" value="1"/>
</dbReference>